<organism evidence="3 6">
    <name type="scientific">Bacteroides caccae</name>
    <dbReference type="NCBI Taxonomy" id="47678"/>
    <lineage>
        <taxon>Bacteria</taxon>
        <taxon>Pseudomonadati</taxon>
        <taxon>Bacteroidota</taxon>
        <taxon>Bacteroidia</taxon>
        <taxon>Bacteroidales</taxon>
        <taxon>Bacteroidaceae</taxon>
        <taxon>Bacteroides</taxon>
    </lineage>
</organism>
<dbReference type="InterPro" id="IPR016187">
    <property type="entry name" value="CTDL_fold"/>
</dbReference>
<name>A0A5M6BHA2_9BACE</name>
<comment type="caution">
    <text evidence="3">The sequence shown here is derived from an EMBL/GenBank/DDBJ whole genome shotgun (WGS) entry which is preliminary data.</text>
</comment>
<dbReference type="InterPro" id="IPR003961">
    <property type="entry name" value="FN3_dom"/>
</dbReference>
<accession>A0A5M6BHA2</accession>
<dbReference type="Gene3D" id="2.60.40.10">
    <property type="entry name" value="Immunoglobulins"/>
    <property type="match status" value="1"/>
</dbReference>
<dbReference type="SUPFAM" id="SSF56436">
    <property type="entry name" value="C-type lectin-like"/>
    <property type="match status" value="1"/>
</dbReference>
<feature type="signal peptide" evidence="1">
    <location>
        <begin position="1"/>
        <end position="22"/>
    </location>
</feature>
<sequence length="588" mass="64059">MKTKIYHLLVCIAGLLCLYACDDEKNNSEVVMLPRIMTVAPTDIKATSVLAGGHVMSDGGGNITERGVCWATTESPTTDNDKKLCGTGKGTFQHVITGLVPGKTYNIRAFVTNEKGVVYGEEYTITTKNPTLATVVSAHVTNAFGATAISGGNVTKDGDDVISARGVCWSTDHNPTIEDNKTVDGTGTGEFISTLTGLTPEVTYYLRAYATNFAGTAYGEEISFSTIQPVLPTLSTLSVTDITSTTAKSGGNVTLDGGAAVTARGICWSTTKEPTLADNYTVDGAGMGAFSSELSGLQAGKVYHVRAYATNEIGTQYGNEILFTPSYVDDGLDMILMESATFLMGGNDGNESGPTFLVSVPAFYLSKVETTQKLWVEVMNYNPTCTDCPSPVDDYYPVSNITWYDAIVFCNKLSFLKGLSPCYSINGETDPDNWIYQNNIEERVVCDWNAKGYRLPNEAEWEYAAGGGAEHRTKYAGTDDYSELQLYGWIEGTTDSLKKIATKLPNSLGFYDMNGNVAEHCWEWHTAYTETPKNYPNDIPVQWGQYAKIKRGGSIWNWGGTVYLTYSRWVQPPSERAWPTGLRLARTK</sequence>
<dbReference type="Proteomes" id="UP000368418">
    <property type="component" value="Unassembled WGS sequence"/>
</dbReference>
<evidence type="ECO:0000313" key="4">
    <source>
        <dbReference type="EMBL" id="KAA5504090.1"/>
    </source>
</evidence>
<dbReference type="GO" id="GO:0120147">
    <property type="term" value="F:formylglycine-generating oxidase activity"/>
    <property type="evidence" value="ECO:0007669"/>
    <property type="project" value="TreeGrafter"/>
</dbReference>
<protein>
    <submittedName>
        <fullName evidence="3">SUMF1/EgtB/PvdO family nonheme iron enzyme</fullName>
    </submittedName>
</protein>
<dbReference type="PROSITE" id="PS50853">
    <property type="entry name" value="FN3"/>
    <property type="match status" value="1"/>
</dbReference>
<dbReference type="SUPFAM" id="SSF49265">
    <property type="entry name" value="Fibronectin type III"/>
    <property type="match status" value="1"/>
</dbReference>
<proteinExistence type="predicted"/>
<reference evidence="5 6" key="1">
    <citation type="journal article" date="2019" name="Nat. Med.">
        <title>A library of human gut bacterial isolates paired with longitudinal multiomics data enables mechanistic microbiome research.</title>
        <authorList>
            <person name="Poyet M."/>
            <person name="Groussin M."/>
            <person name="Gibbons S.M."/>
            <person name="Avila-Pacheco J."/>
            <person name="Jiang X."/>
            <person name="Kearney S.M."/>
            <person name="Perrotta A.R."/>
            <person name="Berdy B."/>
            <person name="Zhao S."/>
            <person name="Lieberman T.D."/>
            <person name="Swanson P.K."/>
            <person name="Smith M."/>
            <person name="Roesemann S."/>
            <person name="Alexander J.E."/>
            <person name="Rich S.A."/>
            <person name="Livny J."/>
            <person name="Vlamakis H."/>
            <person name="Clish C."/>
            <person name="Bullock K."/>
            <person name="Deik A."/>
            <person name="Scott J."/>
            <person name="Pierce K.A."/>
            <person name="Xavier R.J."/>
            <person name="Alm E.J."/>
        </authorList>
    </citation>
    <scope>NUCLEOTIDE SEQUENCE [LARGE SCALE GENOMIC DNA]</scope>
    <source>
        <strain evidence="4 5">BIOML-A19</strain>
        <strain evidence="3 6">BIOML-A31</strain>
    </source>
</reference>
<dbReference type="Gene3D" id="3.90.1580.10">
    <property type="entry name" value="paralog of FGE (formylglycine-generating enzyme)"/>
    <property type="match status" value="1"/>
</dbReference>
<evidence type="ECO:0000259" key="2">
    <source>
        <dbReference type="PROSITE" id="PS50853"/>
    </source>
</evidence>
<evidence type="ECO:0000313" key="5">
    <source>
        <dbReference type="Proteomes" id="UP000368418"/>
    </source>
</evidence>
<dbReference type="PANTHER" id="PTHR23150:SF19">
    <property type="entry name" value="FORMYLGLYCINE-GENERATING ENZYME"/>
    <property type="match status" value="1"/>
</dbReference>
<dbReference type="EMBL" id="VVYD01000001">
    <property type="protein sequence ID" value="KAA5504090.1"/>
    <property type="molecule type" value="Genomic_DNA"/>
</dbReference>
<keyword evidence="1" id="KW-0732">Signal</keyword>
<evidence type="ECO:0000313" key="3">
    <source>
        <dbReference type="EMBL" id="KAA5465799.1"/>
    </source>
</evidence>
<dbReference type="EMBL" id="VVYP01000002">
    <property type="protein sequence ID" value="KAA5465799.1"/>
    <property type="molecule type" value="Genomic_DNA"/>
</dbReference>
<gene>
    <name evidence="4" type="ORF">F2Y31_02275</name>
    <name evidence="3" type="ORF">F2Y36_02115</name>
</gene>
<feature type="domain" description="Fibronectin type-III" evidence="2">
    <location>
        <begin position="33"/>
        <end position="130"/>
    </location>
</feature>
<evidence type="ECO:0000313" key="6">
    <source>
        <dbReference type="Proteomes" id="UP000475905"/>
    </source>
</evidence>
<feature type="chain" id="PRO_5039811484" evidence="1">
    <location>
        <begin position="23"/>
        <end position="588"/>
    </location>
</feature>
<dbReference type="PANTHER" id="PTHR23150">
    <property type="entry name" value="SULFATASE MODIFYING FACTOR 1, 2"/>
    <property type="match status" value="1"/>
</dbReference>
<dbReference type="InterPro" id="IPR036116">
    <property type="entry name" value="FN3_sf"/>
</dbReference>
<dbReference type="InterPro" id="IPR042095">
    <property type="entry name" value="SUMF_sf"/>
</dbReference>
<dbReference type="AlphaFoldDB" id="A0A5M6BHA2"/>
<dbReference type="InterPro" id="IPR013783">
    <property type="entry name" value="Ig-like_fold"/>
</dbReference>
<dbReference type="RefSeq" id="WP_005682386.1">
    <property type="nucleotide sequence ID" value="NZ_CABMOQ010000018.1"/>
</dbReference>
<dbReference type="GeneID" id="75112410"/>
<evidence type="ECO:0000256" key="1">
    <source>
        <dbReference type="SAM" id="SignalP"/>
    </source>
</evidence>
<dbReference type="InterPro" id="IPR005532">
    <property type="entry name" value="SUMF_dom"/>
</dbReference>
<dbReference type="Pfam" id="PF03781">
    <property type="entry name" value="FGE-sulfatase"/>
    <property type="match status" value="1"/>
</dbReference>
<dbReference type="Proteomes" id="UP000475905">
    <property type="component" value="Unassembled WGS sequence"/>
</dbReference>
<dbReference type="InterPro" id="IPR051043">
    <property type="entry name" value="Sulfatase_Mod_Factor_Kinase"/>
</dbReference>